<keyword evidence="3" id="KW-1185">Reference proteome</keyword>
<name>A0A0G3GM80_9CORY</name>
<dbReference type="InterPro" id="IPR010310">
    <property type="entry name" value="T7SS_ESAT-6-like"/>
</dbReference>
<evidence type="ECO:0000313" key="2">
    <source>
        <dbReference type="EMBL" id="AKK02341.1"/>
    </source>
</evidence>
<gene>
    <name evidence="2" type="ORF">CEPID_02300</name>
</gene>
<dbReference type="SUPFAM" id="SSF140453">
    <property type="entry name" value="EsxAB dimer-like"/>
    <property type="match status" value="1"/>
</dbReference>
<sequence length="96" mass="10531">MNQMIKYSFGEIETAAMDINATSGRINSLLDALKTQIQPMVATWEGTSATAYQEAQQKWDRSAAELNTILATIASTVREGNDRMSEVNRMAAASWG</sequence>
<dbReference type="AlphaFoldDB" id="A0A0G3GM80"/>
<organism evidence="2 3">
    <name type="scientific">Corynebacterium epidermidicanis</name>
    <dbReference type="NCBI Taxonomy" id="1050174"/>
    <lineage>
        <taxon>Bacteria</taxon>
        <taxon>Bacillati</taxon>
        <taxon>Actinomycetota</taxon>
        <taxon>Actinomycetes</taxon>
        <taxon>Mycobacteriales</taxon>
        <taxon>Corynebacteriaceae</taxon>
        <taxon>Corynebacterium</taxon>
    </lineage>
</organism>
<dbReference type="KEGG" id="cei:CEPID_02300"/>
<reference evidence="2 3" key="1">
    <citation type="submission" date="2015-05" db="EMBL/GenBank/DDBJ databases">
        <title>Complete genome sequence of Corynebacterium epidermidicanis DSM 45586, isolated from the skin of a dog suffering from pruritus.</title>
        <authorList>
            <person name="Ruckert C."/>
            <person name="Albersmeier A."/>
            <person name="Winkler A."/>
            <person name="Tauch A."/>
        </authorList>
    </citation>
    <scope>NUCLEOTIDE SEQUENCE [LARGE SCALE GENOMIC DNA]</scope>
    <source>
        <strain evidence="2 3">DSM 45586</strain>
    </source>
</reference>
<protein>
    <recommendedName>
        <fullName evidence="1">ESAT-6-like protein</fullName>
    </recommendedName>
</protein>
<dbReference type="Proteomes" id="UP000035368">
    <property type="component" value="Chromosome"/>
</dbReference>
<dbReference type="NCBIfam" id="TIGR03930">
    <property type="entry name" value="WXG100_ESAT6"/>
    <property type="match status" value="1"/>
</dbReference>
<dbReference type="PATRIC" id="fig|1050174.4.peg.466"/>
<dbReference type="EMBL" id="CP011541">
    <property type="protein sequence ID" value="AKK02341.1"/>
    <property type="molecule type" value="Genomic_DNA"/>
</dbReference>
<evidence type="ECO:0000313" key="3">
    <source>
        <dbReference type="Proteomes" id="UP000035368"/>
    </source>
</evidence>
<dbReference type="InterPro" id="IPR036689">
    <property type="entry name" value="ESAT-6-like_sf"/>
</dbReference>
<dbReference type="OrthoDB" id="3387628at2"/>
<proteinExistence type="inferred from homology"/>
<dbReference type="Pfam" id="PF06013">
    <property type="entry name" value="WXG100"/>
    <property type="match status" value="1"/>
</dbReference>
<evidence type="ECO:0000256" key="1">
    <source>
        <dbReference type="RuleBase" id="RU362001"/>
    </source>
</evidence>
<dbReference type="Gene3D" id="1.10.287.1060">
    <property type="entry name" value="ESAT-6-like"/>
    <property type="match status" value="1"/>
</dbReference>
<accession>A0A0G3GM80</accession>
<comment type="similarity">
    <text evidence="1">Belongs to the WXG100 family.</text>
</comment>
<dbReference type="RefSeq" id="WP_047239576.1">
    <property type="nucleotide sequence ID" value="NZ_CP011541.1"/>
</dbReference>
<dbReference type="STRING" id="1050174.CEPID_02300"/>